<dbReference type="AlphaFoldDB" id="A0A4V2YBG3"/>
<gene>
    <name evidence="1" type="ORF">E1294_48110</name>
</gene>
<sequence length="173" mass="19084">MGWNTSALFVRGRSIGEVIGCLPDNTEFLPSGERLSADHAWSHSPAQRLYLAEADGWCQMWDADQRIPSDVDNLFKTGAPWALQGTRALAVLFSSVSSIYGLWLYDDGELVRGLVFHNGEAVVDAGEPLPAEARVDIPAWGPDEDFLWTLINDVTGVTAKVDQTFEVYEAVKR</sequence>
<dbReference type="OrthoDB" id="3531634at2"/>
<reference evidence="1 2" key="1">
    <citation type="submission" date="2019-03" db="EMBL/GenBank/DDBJ databases">
        <title>Draft genome sequences of novel Actinobacteria.</title>
        <authorList>
            <person name="Sahin N."/>
            <person name="Ay H."/>
            <person name="Saygin H."/>
        </authorList>
    </citation>
    <scope>NUCLEOTIDE SEQUENCE [LARGE SCALE GENOMIC DNA]</scope>
    <source>
        <strain evidence="1 2">KC712</strain>
    </source>
</reference>
<proteinExistence type="predicted"/>
<dbReference type="Proteomes" id="UP000294543">
    <property type="component" value="Unassembled WGS sequence"/>
</dbReference>
<accession>A0A4V2YBG3</accession>
<organism evidence="1 2">
    <name type="scientific">Nonomuraea diastatica</name>
    <dbReference type="NCBI Taxonomy" id="1848329"/>
    <lineage>
        <taxon>Bacteria</taxon>
        <taxon>Bacillati</taxon>
        <taxon>Actinomycetota</taxon>
        <taxon>Actinomycetes</taxon>
        <taxon>Streptosporangiales</taxon>
        <taxon>Streptosporangiaceae</taxon>
        <taxon>Nonomuraea</taxon>
    </lineage>
</organism>
<dbReference type="EMBL" id="SMKP01000262">
    <property type="protein sequence ID" value="TDD07536.1"/>
    <property type="molecule type" value="Genomic_DNA"/>
</dbReference>
<protein>
    <submittedName>
        <fullName evidence="1">Uncharacterized protein</fullName>
    </submittedName>
</protein>
<keyword evidence="2" id="KW-1185">Reference proteome</keyword>
<evidence type="ECO:0000313" key="2">
    <source>
        <dbReference type="Proteomes" id="UP000294543"/>
    </source>
</evidence>
<evidence type="ECO:0000313" key="1">
    <source>
        <dbReference type="EMBL" id="TDD07536.1"/>
    </source>
</evidence>
<comment type="caution">
    <text evidence="1">The sequence shown here is derived from an EMBL/GenBank/DDBJ whole genome shotgun (WGS) entry which is preliminary data.</text>
</comment>
<name>A0A4V2YBG3_9ACTN</name>
<dbReference type="RefSeq" id="WP_132518855.1">
    <property type="nucleotide sequence ID" value="NZ_SMKP01000262.1"/>
</dbReference>